<evidence type="ECO:0000256" key="1">
    <source>
        <dbReference type="SAM" id="Phobius"/>
    </source>
</evidence>
<name>A0A8S5UEP7_9CAUD</name>
<accession>A0A8S5UEP7</accession>
<proteinExistence type="predicted"/>
<keyword evidence="1" id="KW-0472">Membrane</keyword>
<dbReference type="EMBL" id="BK016075">
    <property type="protein sequence ID" value="DAF92854.1"/>
    <property type="molecule type" value="Genomic_DNA"/>
</dbReference>
<keyword evidence="1" id="KW-0812">Transmembrane</keyword>
<sequence>MRIGDFTVFLISMKFFFSFQLAVYRLLERKNF</sequence>
<organism evidence="2">
    <name type="scientific">Myoviridae sp. ctDvB7</name>
    <dbReference type="NCBI Taxonomy" id="2825057"/>
    <lineage>
        <taxon>Viruses</taxon>
        <taxon>Duplodnaviria</taxon>
        <taxon>Heunggongvirae</taxon>
        <taxon>Uroviricota</taxon>
        <taxon>Caudoviricetes</taxon>
    </lineage>
</organism>
<feature type="transmembrane region" description="Helical" evidence="1">
    <location>
        <begin position="6"/>
        <end position="27"/>
    </location>
</feature>
<protein>
    <submittedName>
        <fullName evidence="2">Uncharacterized protein</fullName>
    </submittedName>
</protein>
<reference evidence="2" key="1">
    <citation type="journal article" date="2021" name="Proc. Natl. Acad. Sci. U.S.A.">
        <title>A Catalog of Tens of Thousands of Viruses from Human Metagenomes Reveals Hidden Associations with Chronic Diseases.</title>
        <authorList>
            <person name="Tisza M.J."/>
            <person name="Buck C.B."/>
        </authorList>
    </citation>
    <scope>NUCLEOTIDE SEQUENCE</scope>
    <source>
        <strain evidence="2">CtDvB7</strain>
    </source>
</reference>
<keyword evidence="1" id="KW-1133">Transmembrane helix</keyword>
<evidence type="ECO:0000313" key="2">
    <source>
        <dbReference type="EMBL" id="DAF92854.1"/>
    </source>
</evidence>